<reference evidence="1" key="1">
    <citation type="submission" date="2024-03" db="EMBL/GenBank/DDBJ databases">
        <authorList>
            <consortium name="ELIXIR-Norway"/>
            <consortium name="Elixir Norway"/>
        </authorList>
    </citation>
    <scope>NUCLEOTIDE SEQUENCE</scope>
</reference>
<dbReference type="EMBL" id="OZ023713">
    <property type="protein sequence ID" value="CAK9861928.1"/>
    <property type="molecule type" value="Genomic_DNA"/>
</dbReference>
<protein>
    <submittedName>
        <fullName evidence="1">Uncharacterized protein</fullName>
    </submittedName>
</protein>
<proteinExistence type="predicted"/>
<name>A0ABP1AHH4_9BRYO</name>
<organism evidence="1 2">
    <name type="scientific">Sphagnum jensenii</name>
    <dbReference type="NCBI Taxonomy" id="128206"/>
    <lineage>
        <taxon>Eukaryota</taxon>
        <taxon>Viridiplantae</taxon>
        <taxon>Streptophyta</taxon>
        <taxon>Embryophyta</taxon>
        <taxon>Bryophyta</taxon>
        <taxon>Sphagnophytina</taxon>
        <taxon>Sphagnopsida</taxon>
        <taxon>Sphagnales</taxon>
        <taxon>Sphagnaceae</taxon>
        <taxon>Sphagnum</taxon>
    </lineage>
</organism>
<gene>
    <name evidence="1" type="ORF">CSSPJE1EN2_LOCUS4923</name>
</gene>
<evidence type="ECO:0000313" key="1">
    <source>
        <dbReference type="EMBL" id="CAK9861928.1"/>
    </source>
</evidence>
<sequence>MPHPGNDLGNRRVAEVQILYEGDDAESVLFPPCISVPPLSRVAKEGGVTHVACLLPVPISGVPWEIEDEAGLKDPIDWRPFPWGRDVLGQSERYSMALLNEHSDRFIPFKRNDDVM</sequence>
<keyword evidence="2" id="KW-1185">Reference proteome</keyword>
<accession>A0ABP1AHH4</accession>
<evidence type="ECO:0000313" key="2">
    <source>
        <dbReference type="Proteomes" id="UP001497522"/>
    </source>
</evidence>
<dbReference type="Proteomes" id="UP001497522">
    <property type="component" value="Chromosome 12"/>
</dbReference>